<evidence type="ECO:0000256" key="5">
    <source>
        <dbReference type="ARBA" id="ARBA00022694"/>
    </source>
</evidence>
<organism evidence="15 16">
    <name type="scientific">Sphingopyxis witflariensis</name>
    <dbReference type="NCBI Taxonomy" id="173675"/>
    <lineage>
        <taxon>Bacteria</taxon>
        <taxon>Pseudomonadati</taxon>
        <taxon>Pseudomonadota</taxon>
        <taxon>Alphaproteobacteria</taxon>
        <taxon>Sphingomonadales</taxon>
        <taxon>Sphingomonadaceae</taxon>
        <taxon>Sphingopyxis</taxon>
    </lineage>
</organism>
<protein>
    <recommendedName>
        <fullName evidence="10">tRNA dimethylallyltransferase</fullName>
        <ecNumber evidence="10">2.5.1.75</ecNumber>
    </recommendedName>
    <alternativeName>
        <fullName evidence="10">Dimethylallyl diphosphate:tRNA dimethylallyltransferase</fullName>
        <shortName evidence="10">DMAPP:tRNA dimethylallyltransferase</shortName>
        <shortName evidence="10">DMATase</shortName>
    </alternativeName>
    <alternativeName>
        <fullName evidence="10">Isopentenyl-diphosphate:tRNA isopentenyltransferase</fullName>
        <shortName evidence="10">IPP transferase</shortName>
        <shortName evidence="10">IPPT</shortName>
        <shortName evidence="10">IPTase</shortName>
    </alternativeName>
</protein>
<comment type="caution">
    <text evidence="10">Lacks conserved residue(s) required for the propagation of feature annotation.</text>
</comment>
<evidence type="ECO:0000256" key="8">
    <source>
        <dbReference type="ARBA" id="ARBA00022842"/>
    </source>
</evidence>
<feature type="compositionally biased region" description="Low complexity" evidence="14">
    <location>
        <begin position="1"/>
        <end position="18"/>
    </location>
</feature>
<dbReference type="InterPro" id="IPR027417">
    <property type="entry name" value="P-loop_NTPase"/>
</dbReference>
<dbReference type="PANTHER" id="PTHR11088:SF60">
    <property type="entry name" value="TRNA DIMETHYLALLYLTRANSFERASE"/>
    <property type="match status" value="1"/>
</dbReference>
<feature type="site" description="Interaction with substrate tRNA" evidence="10">
    <location>
        <position position="116"/>
    </location>
</feature>
<evidence type="ECO:0000256" key="13">
    <source>
        <dbReference type="RuleBase" id="RU003785"/>
    </source>
</evidence>
<evidence type="ECO:0000256" key="9">
    <source>
        <dbReference type="ARBA" id="ARBA00049563"/>
    </source>
</evidence>
<feature type="region of interest" description="Disordered" evidence="14">
    <location>
        <begin position="1"/>
        <end position="20"/>
    </location>
</feature>
<comment type="similarity">
    <text evidence="3 10 13">Belongs to the IPP transferase family.</text>
</comment>
<evidence type="ECO:0000256" key="7">
    <source>
        <dbReference type="ARBA" id="ARBA00022840"/>
    </source>
</evidence>
<evidence type="ECO:0000256" key="12">
    <source>
        <dbReference type="RuleBase" id="RU003784"/>
    </source>
</evidence>
<dbReference type="Gene3D" id="1.10.20.140">
    <property type="match status" value="1"/>
</dbReference>
<dbReference type="GO" id="GO:0005524">
    <property type="term" value="F:ATP binding"/>
    <property type="evidence" value="ECO:0007669"/>
    <property type="project" value="UniProtKB-UniRule"/>
</dbReference>
<proteinExistence type="inferred from homology"/>
<evidence type="ECO:0000256" key="10">
    <source>
        <dbReference type="HAMAP-Rule" id="MF_00185"/>
    </source>
</evidence>
<dbReference type="AlphaFoldDB" id="A0A246JGI0"/>
<gene>
    <name evidence="10" type="primary">miaA</name>
    <name evidence="15" type="ORF">CDQ91_18670</name>
</gene>
<evidence type="ECO:0000256" key="14">
    <source>
        <dbReference type="SAM" id="MobiDB-lite"/>
    </source>
</evidence>
<feature type="binding site" evidence="10">
    <location>
        <begin position="24"/>
        <end position="31"/>
    </location>
    <ligand>
        <name>ATP</name>
        <dbReference type="ChEBI" id="CHEBI:30616"/>
    </ligand>
</feature>
<sequence length="324" mass="34364">MASPSSSFRPQPSQASPPVALIAGPTASGKSALAVALAQIVPNAVVINADASQVYADLAILSARPTEDEMAGIPHRLFGCIDGAEAYNAARWAADATAEIADAHAAGALPILVGGTGLYMSTLLFGIAPVPEIDPGIRAAVRAMEVADAHAALAQHDPAAAARLHPADTTRVARALEVVRSTGRPLADWHGAREGGIADTIALTPLILLPPRDWLRERCDRRLEMMFDAGAIDEAEALLARGLDPDLPAMRAIGVPQIARHLAGEIDRAEALTLAQAATRQYLKRQSTWFRNQPPADWPRHETSLSIDNIDELAIILRDSLLTR</sequence>
<evidence type="ECO:0000256" key="3">
    <source>
        <dbReference type="ARBA" id="ARBA00005842"/>
    </source>
</evidence>
<dbReference type="GO" id="GO:0006400">
    <property type="term" value="P:tRNA modification"/>
    <property type="evidence" value="ECO:0007669"/>
    <property type="project" value="TreeGrafter"/>
</dbReference>
<evidence type="ECO:0000256" key="6">
    <source>
        <dbReference type="ARBA" id="ARBA00022741"/>
    </source>
</evidence>
<keyword evidence="4 10" id="KW-0808">Transferase</keyword>
<dbReference type="HAMAP" id="MF_00185">
    <property type="entry name" value="IPP_trans"/>
    <property type="match status" value="1"/>
</dbReference>
<keyword evidence="5 10" id="KW-0819">tRNA processing</keyword>
<dbReference type="Pfam" id="PF01715">
    <property type="entry name" value="IPPT"/>
    <property type="match status" value="1"/>
</dbReference>
<keyword evidence="16" id="KW-1185">Reference proteome</keyword>
<dbReference type="OrthoDB" id="9776390at2"/>
<accession>A0A246JGI0</accession>
<keyword evidence="6 10" id="KW-0547">Nucleotide-binding</keyword>
<evidence type="ECO:0000313" key="16">
    <source>
        <dbReference type="Proteomes" id="UP000197097"/>
    </source>
</evidence>
<dbReference type="SUPFAM" id="SSF52540">
    <property type="entry name" value="P-loop containing nucleoside triphosphate hydrolases"/>
    <property type="match status" value="2"/>
</dbReference>
<evidence type="ECO:0000256" key="2">
    <source>
        <dbReference type="ARBA" id="ARBA00003213"/>
    </source>
</evidence>
<keyword evidence="8 10" id="KW-0460">Magnesium</keyword>
<dbReference type="InterPro" id="IPR018022">
    <property type="entry name" value="IPT"/>
</dbReference>
<feature type="site" description="Interaction with substrate tRNA" evidence="10">
    <location>
        <position position="138"/>
    </location>
</feature>
<name>A0A246JGI0_9SPHN</name>
<dbReference type="EMBL" id="NISJ01000014">
    <property type="protein sequence ID" value="OWQ91756.1"/>
    <property type="molecule type" value="Genomic_DNA"/>
</dbReference>
<comment type="subunit">
    <text evidence="10">Monomer.</text>
</comment>
<evidence type="ECO:0000313" key="15">
    <source>
        <dbReference type="EMBL" id="OWQ91756.1"/>
    </source>
</evidence>
<comment type="function">
    <text evidence="2 10 12">Catalyzes the transfer of a dimethylallyl group onto the adenine at position 37 in tRNAs that read codons beginning with uridine, leading to the formation of N6-(dimethylallyl)adenosine (i(6)A).</text>
</comment>
<dbReference type="NCBIfam" id="TIGR00174">
    <property type="entry name" value="miaA"/>
    <property type="match status" value="1"/>
</dbReference>
<dbReference type="RefSeq" id="WP_088474227.1">
    <property type="nucleotide sequence ID" value="NZ_NISJ01000014.1"/>
</dbReference>
<comment type="catalytic activity">
    <reaction evidence="9 10 11">
        <text>adenosine(37) in tRNA + dimethylallyl diphosphate = N(6)-dimethylallyladenosine(37) in tRNA + diphosphate</text>
        <dbReference type="Rhea" id="RHEA:26482"/>
        <dbReference type="Rhea" id="RHEA-COMP:10162"/>
        <dbReference type="Rhea" id="RHEA-COMP:10375"/>
        <dbReference type="ChEBI" id="CHEBI:33019"/>
        <dbReference type="ChEBI" id="CHEBI:57623"/>
        <dbReference type="ChEBI" id="CHEBI:74411"/>
        <dbReference type="ChEBI" id="CHEBI:74415"/>
        <dbReference type="EC" id="2.5.1.75"/>
    </reaction>
</comment>
<reference evidence="15 16" key="1">
    <citation type="journal article" date="2002" name="Int. J. Syst. Evol. Microbiol.">
        <title>Sphingopyxis witflariensis sp. nov., isolated from activated sludge.</title>
        <authorList>
            <person name="Kampfer P."/>
            <person name="Witzenberger R."/>
            <person name="Denner E.B."/>
            <person name="Busse H.J."/>
            <person name="Neef A."/>
        </authorList>
    </citation>
    <scope>NUCLEOTIDE SEQUENCE [LARGE SCALE GENOMIC DNA]</scope>
    <source>
        <strain evidence="15 16">DSM 14551</strain>
    </source>
</reference>
<feature type="binding site" evidence="10">
    <location>
        <begin position="26"/>
        <end position="31"/>
    </location>
    <ligand>
        <name>substrate</name>
    </ligand>
</feature>
<dbReference type="Proteomes" id="UP000197097">
    <property type="component" value="Unassembled WGS sequence"/>
</dbReference>
<evidence type="ECO:0000256" key="4">
    <source>
        <dbReference type="ARBA" id="ARBA00022679"/>
    </source>
</evidence>
<evidence type="ECO:0000256" key="1">
    <source>
        <dbReference type="ARBA" id="ARBA00001946"/>
    </source>
</evidence>
<dbReference type="InterPro" id="IPR039657">
    <property type="entry name" value="Dimethylallyltransferase"/>
</dbReference>
<comment type="caution">
    <text evidence="15">The sequence shown here is derived from an EMBL/GenBank/DDBJ whole genome shotgun (WGS) entry which is preliminary data.</text>
</comment>
<dbReference type="PANTHER" id="PTHR11088">
    <property type="entry name" value="TRNA DIMETHYLALLYLTRANSFERASE"/>
    <property type="match status" value="1"/>
</dbReference>
<dbReference type="GO" id="GO:0052381">
    <property type="term" value="F:tRNA dimethylallyltransferase activity"/>
    <property type="evidence" value="ECO:0007669"/>
    <property type="project" value="UniProtKB-UniRule"/>
</dbReference>
<keyword evidence="7 10" id="KW-0067">ATP-binding</keyword>
<dbReference type="EC" id="2.5.1.75" evidence="10"/>
<dbReference type="Gene3D" id="3.40.50.300">
    <property type="entry name" value="P-loop containing nucleotide triphosphate hydrolases"/>
    <property type="match status" value="1"/>
</dbReference>
<comment type="cofactor">
    <cofactor evidence="1 10">
        <name>Mg(2+)</name>
        <dbReference type="ChEBI" id="CHEBI:18420"/>
    </cofactor>
</comment>
<evidence type="ECO:0000256" key="11">
    <source>
        <dbReference type="RuleBase" id="RU003783"/>
    </source>
</evidence>